<dbReference type="RefSeq" id="XP_020064264.1">
    <property type="nucleotide sequence ID" value="XM_020210871.1"/>
</dbReference>
<dbReference type="PANTHER" id="PTHR34815">
    <property type="entry name" value="LYSINE ACETYLTRANSFERASE"/>
    <property type="match status" value="1"/>
</dbReference>
<organism evidence="2 3">
    <name type="scientific">Suhomyces tanzawaensis NRRL Y-17324</name>
    <dbReference type="NCBI Taxonomy" id="984487"/>
    <lineage>
        <taxon>Eukaryota</taxon>
        <taxon>Fungi</taxon>
        <taxon>Dikarya</taxon>
        <taxon>Ascomycota</taxon>
        <taxon>Saccharomycotina</taxon>
        <taxon>Pichiomycetes</taxon>
        <taxon>Debaryomycetaceae</taxon>
        <taxon>Suhomyces</taxon>
    </lineage>
</organism>
<protein>
    <recommendedName>
        <fullName evidence="4">N-acetyltransferase domain-containing protein</fullName>
    </recommendedName>
</protein>
<dbReference type="CDD" id="cd04301">
    <property type="entry name" value="NAT_SF"/>
    <property type="match status" value="1"/>
</dbReference>
<dbReference type="InterPro" id="IPR053013">
    <property type="entry name" value="LAT"/>
</dbReference>
<dbReference type="Proteomes" id="UP000094285">
    <property type="component" value="Unassembled WGS sequence"/>
</dbReference>
<dbReference type="Gene3D" id="3.40.630.30">
    <property type="match status" value="1"/>
</dbReference>
<dbReference type="EMBL" id="KV453912">
    <property type="protein sequence ID" value="ODV79142.1"/>
    <property type="molecule type" value="Genomic_DNA"/>
</dbReference>
<evidence type="ECO:0008006" key="4">
    <source>
        <dbReference type="Google" id="ProtNLM"/>
    </source>
</evidence>
<feature type="region of interest" description="Disordered" evidence="1">
    <location>
        <begin position="301"/>
        <end position="320"/>
    </location>
</feature>
<name>A0A1E4SI96_9ASCO</name>
<keyword evidence="3" id="KW-1185">Reference proteome</keyword>
<dbReference type="InterPro" id="IPR016181">
    <property type="entry name" value="Acyl_CoA_acyltransferase"/>
</dbReference>
<gene>
    <name evidence="2" type="ORF">CANTADRAFT_6316</name>
</gene>
<dbReference type="SUPFAM" id="SSF55729">
    <property type="entry name" value="Acyl-CoA N-acyltransferases (Nat)"/>
    <property type="match status" value="1"/>
</dbReference>
<proteinExistence type="predicted"/>
<reference evidence="3" key="1">
    <citation type="submission" date="2016-05" db="EMBL/GenBank/DDBJ databases">
        <title>Comparative genomics of biotechnologically important yeasts.</title>
        <authorList>
            <consortium name="DOE Joint Genome Institute"/>
            <person name="Riley R."/>
            <person name="Haridas S."/>
            <person name="Wolfe K.H."/>
            <person name="Lopes M.R."/>
            <person name="Hittinger C.T."/>
            <person name="Goker M."/>
            <person name="Salamov A."/>
            <person name="Wisecaver J."/>
            <person name="Long T.M."/>
            <person name="Aerts A.L."/>
            <person name="Barry K."/>
            <person name="Choi C."/>
            <person name="Clum A."/>
            <person name="Coughlan A.Y."/>
            <person name="Deshpande S."/>
            <person name="Douglass A.P."/>
            <person name="Hanson S.J."/>
            <person name="Klenk H.-P."/>
            <person name="Labutti K."/>
            <person name="Lapidus A."/>
            <person name="Lindquist E."/>
            <person name="Lipzen A."/>
            <person name="Meier-Kolthoff J.P."/>
            <person name="Ohm R.A."/>
            <person name="Otillar R.P."/>
            <person name="Pangilinan J."/>
            <person name="Peng Y."/>
            <person name="Rokas A."/>
            <person name="Rosa C.A."/>
            <person name="Scheuner C."/>
            <person name="Sibirny A.A."/>
            <person name="Slot J.C."/>
            <person name="Stielow J.B."/>
            <person name="Sun H."/>
            <person name="Kurtzman C.P."/>
            <person name="Blackwell M."/>
            <person name="Grigoriev I.V."/>
            <person name="Jeffries T.W."/>
        </authorList>
    </citation>
    <scope>NUCLEOTIDE SEQUENCE [LARGE SCALE GENOMIC DNA]</scope>
    <source>
        <strain evidence="3">NRRL Y-17324</strain>
    </source>
</reference>
<dbReference type="OrthoDB" id="2020070at2759"/>
<dbReference type="AlphaFoldDB" id="A0A1E4SI96"/>
<evidence type="ECO:0000256" key="1">
    <source>
        <dbReference type="SAM" id="MobiDB-lite"/>
    </source>
</evidence>
<dbReference type="GeneID" id="30985007"/>
<dbReference type="PANTHER" id="PTHR34815:SF2">
    <property type="entry name" value="N-ACETYLTRANSFERASE DOMAIN-CONTAINING PROTEIN"/>
    <property type="match status" value="1"/>
</dbReference>
<sequence length="535" mass="59565">MSFTFHTTSDPAKIRQVYAVCGTEWGSEIFTPDEFGDAELVRHKYTLDQGSPVQVFYLEDQHGKIVASTALTQSKGFYKDADRSHAISSIPDPALFGVKNVHFLVIGYVFTLKEHRGNGLATLLVGKAIEHTENAIISQKIAESDPAKNDSFKNMVTSDGQVDRQLANYYLGKQYFWVLYSAVGNYYEKFGFKGYPLDFYKVPLSVAGPDQERLIEQLLHLNNAPTQETVGKKLRLLHGSNPADQELIQYILQGKELEIMTELNKLITHSELQGDRRSSSSLANLSDMLYSRRGSSATGLSGITEDVGHSAPRRQSSMVTSTIPKVSIKPSYAHYRGHHLVSMIAAEKLPHKEASTKWFDVNGAIFTNELQHKSYYILWHTLMGKTFFVLGMGELSFEPVGVLGGPAAGGRRRGSSFTGLNELGGHNFQDLDILLSVACHVARQRHTRHDSVVVSTNDLPSHIPGPVLHDYFLNYLPKNFENVHEPGAEADPKSKVEFITDAPTKLLVLPMLKKFGSNSPEFDLDWNTNSMLSWG</sequence>
<evidence type="ECO:0000313" key="2">
    <source>
        <dbReference type="EMBL" id="ODV79142.1"/>
    </source>
</evidence>
<evidence type="ECO:0000313" key="3">
    <source>
        <dbReference type="Proteomes" id="UP000094285"/>
    </source>
</evidence>
<accession>A0A1E4SI96</accession>